<evidence type="ECO:0000313" key="5">
    <source>
        <dbReference type="Proteomes" id="UP000184111"/>
    </source>
</evidence>
<feature type="domain" description="Transcription regulator PadR C-terminal" evidence="3">
    <location>
        <begin position="99"/>
        <end position="173"/>
    </location>
</feature>
<evidence type="ECO:0000256" key="1">
    <source>
        <dbReference type="SAM" id="MobiDB-lite"/>
    </source>
</evidence>
<dbReference type="SUPFAM" id="SSF46785">
    <property type="entry name" value="Winged helix' DNA-binding domain"/>
    <property type="match status" value="1"/>
</dbReference>
<dbReference type="PANTHER" id="PTHR43252">
    <property type="entry name" value="TRANSCRIPTIONAL REGULATOR YQJI"/>
    <property type="match status" value="1"/>
</dbReference>
<reference evidence="4 5" key="1">
    <citation type="submission" date="2016-11" db="EMBL/GenBank/DDBJ databases">
        <authorList>
            <person name="Jaros S."/>
            <person name="Januszkiewicz K."/>
            <person name="Wedrychowicz H."/>
        </authorList>
    </citation>
    <scope>NUCLEOTIDE SEQUENCE [LARGE SCALE GENOMIC DNA]</scope>
    <source>
        <strain evidence="4 5">CGMCC 4.2025</strain>
    </source>
</reference>
<evidence type="ECO:0000259" key="3">
    <source>
        <dbReference type="Pfam" id="PF10400"/>
    </source>
</evidence>
<dbReference type="InterPro" id="IPR036390">
    <property type="entry name" value="WH_DNA-bd_sf"/>
</dbReference>
<dbReference type="RefSeq" id="WP_073501068.1">
    <property type="nucleotide sequence ID" value="NZ_FRBI01000018.1"/>
</dbReference>
<dbReference type="InterPro" id="IPR036388">
    <property type="entry name" value="WH-like_DNA-bd_sf"/>
</dbReference>
<dbReference type="Gene3D" id="1.10.10.10">
    <property type="entry name" value="Winged helix-like DNA-binding domain superfamily/Winged helix DNA-binding domain"/>
    <property type="match status" value="1"/>
</dbReference>
<organism evidence="4 5">
    <name type="scientific">Actinacidiphila paucisporea</name>
    <dbReference type="NCBI Taxonomy" id="310782"/>
    <lineage>
        <taxon>Bacteria</taxon>
        <taxon>Bacillati</taxon>
        <taxon>Actinomycetota</taxon>
        <taxon>Actinomycetes</taxon>
        <taxon>Kitasatosporales</taxon>
        <taxon>Streptomycetaceae</taxon>
        <taxon>Actinacidiphila</taxon>
    </lineage>
</organism>
<dbReference type="AlphaFoldDB" id="A0A1M7NBL1"/>
<evidence type="ECO:0000259" key="2">
    <source>
        <dbReference type="Pfam" id="PF03551"/>
    </source>
</evidence>
<dbReference type="Pfam" id="PF03551">
    <property type="entry name" value="PadR"/>
    <property type="match status" value="1"/>
</dbReference>
<feature type="compositionally biased region" description="Low complexity" evidence="1">
    <location>
        <begin position="197"/>
        <end position="218"/>
    </location>
</feature>
<dbReference type="PANTHER" id="PTHR43252:SF6">
    <property type="entry name" value="NEGATIVE TRANSCRIPTION REGULATOR PADR"/>
    <property type="match status" value="1"/>
</dbReference>
<feature type="region of interest" description="Disordered" evidence="1">
    <location>
        <begin position="176"/>
        <end position="218"/>
    </location>
</feature>
<dbReference type="OrthoDB" id="3186544at2"/>
<dbReference type="InterPro" id="IPR005149">
    <property type="entry name" value="Tscrpt_reg_PadR_N"/>
</dbReference>
<name>A0A1M7NBL1_9ACTN</name>
<keyword evidence="5" id="KW-1185">Reference proteome</keyword>
<gene>
    <name evidence="4" type="ORF">SAMN05216499_11843</name>
</gene>
<dbReference type="STRING" id="310782.SAMN05216499_11843"/>
<feature type="domain" description="Transcription regulator PadR N-terminal" evidence="2">
    <location>
        <begin position="7"/>
        <end position="80"/>
    </location>
</feature>
<evidence type="ECO:0000313" key="4">
    <source>
        <dbReference type="EMBL" id="SHN01066.1"/>
    </source>
</evidence>
<sequence>MSVRHALLALLSEGPKYGLQLRQEFEARTGEVWPLNVGQVYSTMQRLERDGLVESDQDEAAEAGPQKAYRITPAGGAELASWLRTPPSPDAPSPDAPPRDELLIKVLVALRLPGVDLSGLLQAHRRATIERMQQYTRLKEHALDDLSLLLVADAQLYRLEAVVRWLDATQARLRHHSYGPPDRATGTLPAAPPAAGPAPSAAPSATQSAAPGSTGAVR</sequence>
<proteinExistence type="predicted"/>
<dbReference type="Pfam" id="PF10400">
    <property type="entry name" value="Vir_act_alpha_C"/>
    <property type="match status" value="1"/>
</dbReference>
<dbReference type="EMBL" id="FRBI01000018">
    <property type="protein sequence ID" value="SHN01066.1"/>
    <property type="molecule type" value="Genomic_DNA"/>
</dbReference>
<accession>A0A1M7NBL1</accession>
<dbReference type="InterPro" id="IPR018309">
    <property type="entry name" value="Tscrpt_reg_PadR_C"/>
</dbReference>
<protein>
    <submittedName>
        <fullName evidence="4">Virulence activator alpha C-term</fullName>
    </submittedName>
</protein>
<dbReference type="Proteomes" id="UP000184111">
    <property type="component" value="Unassembled WGS sequence"/>
</dbReference>